<gene>
    <name evidence="1" type="ORF">N7476_011469</name>
</gene>
<organism evidence="1 2">
    <name type="scientific">Penicillium atrosanguineum</name>
    <dbReference type="NCBI Taxonomy" id="1132637"/>
    <lineage>
        <taxon>Eukaryota</taxon>
        <taxon>Fungi</taxon>
        <taxon>Dikarya</taxon>
        <taxon>Ascomycota</taxon>
        <taxon>Pezizomycotina</taxon>
        <taxon>Eurotiomycetes</taxon>
        <taxon>Eurotiomycetidae</taxon>
        <taxon>Eurotiales</taxon>
        <taxon>Aspergillaceae</taxon>
        <taxon>Penicillium</taxon>
    </lineage>
</organism>
<evidence type="ECO:0000313" key="1">
    <source>
        <dbReference type="EMBL" id="KAJ5299912.1"/>
    </source>
</evidence>
<reference evidence="1" key="2">
    <citation type="journal article" date="2023" name="IMA Fungus">
        <title>Comparative genomic study of the Penicillium genus elucidates a diverse pangenome and 15 lateral gene transfer events.</title>
        <authorList>
            <person name="Petersen C."/>
            <person name="Sorensen T."/>
            <person name="Nielsen M.R."/>
            <person name="Sondergaard T.E."/>
            <person name="Sorensen J.L."/>
            <person name="Fitzpatrick D.A."/>
            <person name="Frisvad J.C."/>
            <person name="Nielsen K.L."/>
        </authorList>
    </citation>
    <scope>NUCLEOTIDE SEQUENCE</scope>
    <source>
        <strain evidence="1">IBT 21472</strain>
    </source>
</reference>
<accession>A0A9W9TZI5</accession>
<evidence type="ECO:0000313" key="2">
    <source>
        <dbReference type="Proteomes" id="UP001147746"/>
    </source>
</evidence>
<protein>
    <submittedName>
        <fullName evidence="1">Uncharacterized protein</fullName>
    </submittedName>
</protein>
<dbReference type="AlphaFoldDB" id="A0A9W9TZI5"/>
<dbReference type="EMBL" id="JAPZBO010000010">
    <property type="protein sequence ID" value="KAJ5299912.1"/>
    <property type="molecule type" value="Genomic_DNA"/>
</dbReference>
<comment type="caution">
    <text evidence="1">The sequence shown here is derived from an EMBL/GenBank/DDBJ whole genome shotgun (WGS) entry which is preliminary data.</text>
</comment>
<name>A0A9W9TZI5_9EURO</name>
<proteinExistence type="predicted"/>
<dbReference type="Proteomes" id="UP001147746">
    <property type="component" value="Unassembled WGS sequence"/>
</dbReference>
<reference evidence="1" key="1">
    <citation type="submission" date="2022-12" db="EMBL/GenBank/DDBJ databases">
        <authorList>
            <person name="Petersen C."/>
        </authorList>
    </citation>
    <scope>NUCLEOTIDE SEQUENCE</scope>
    <source>
        <strain evidence="1">IBT 21472</strain>
    </source>
</reference>
<sequence length="394" mass="44866">MAKNVVSIAEFPLSRDWLVAIEEGDPYALVALFLSQLGNLRTLRLDFTFVWQSGWPGRMLSHALSSAQHGLSRFSHLADVEYGVNAPETPFFGDEVYDYMDGLPKCNPNQFRAWFFLPSLRSLEIWLQSLDGVLNEFASRQTLTRLERLVLTHVAASEEQVGRLLPLTGSIEFFHLGLVYHIFHVPHLEPLAQGEALIRGFTPIQRTLKHLSLGLQYYPKGEPKVWNNGNPQALLDPFQGILKHFTALESAELPVSMLFGWHRDGKPDMSRLLPSSLRKLCLRADMCTVRGNQWYISFLMSTLRSSIFSFQIAAPHLKRLVVRLFASTSRSMCRDNIEEFNSFTAENGINMSLSLIHDSLPPGLWTGSRDLTEWVPWGTPISVKKRLREKANRW</sequence>
<keyword evidence="2" id="KW-1185">Reference proteome</keyword>